<feature type="transmembrane region" description="Helical" evidence="1">
    <location>
        <begin position="80"/>
        <end position="99"/>
    </location>
</feature>
<protein>
    <submittedName>
        <fullName evidence="2">Uncharacterized membrane protein YhaH (DUF805 family)</fullName>
    </submittedName>
</protein>
<evidence type="ECO:0000313" key="3">
    <source>
        <dbReference type="Proteomes" id="UP000717634"/>
    </source>
</evidence>
<gene>
    <name evidence="2" type="ORF">HBN54_001033</name>
</gene>
<accession>A0ABX1HHJ2</accession>
<name>A0ABX1HHJ2_9BACT</name>
<sequence length="120" mass="13307">MEYFLHVLRNYAVFNGRARRKEYWMFVLFNILFSMAAGIADYSLFGSGSGAISGLYSLAVLIPSLAVGVRRLHDVGKSGWFTLILFVPLVGAIWLLVLYCTEGTDGSNEYGPNPKAELAY</sequence>
<reference evidence="2 3" key="1">
    <citation type="submission" date="2020-03" db="EMBL/GenBank/DDBJ databases">
        <title>Genomic Encyclopedia of Type Strains, Phase IV (KMG-V): Genome sequencing to study the core and pangenomes of soil and plant-associated prokaryotes.</title>
        <authorList>
            <person name="Whitman W."/>
        </authorList>
    </citation>
    <scope>NUCLEOTIDE SEQUENCE [LARGE SCALE GENOMIC DNA]</scope>
    <source>
        <strain evidence="2 3">1B</strain>
    </source>
</reference>
<feature type="transmembrane region" description="Helical" evidence="1">
    <location>
        <begin position="23"/>
        <end position="45"/>
    </location>
</feature>
<keyword evidence="3" id="KW-1185">Reference proteome</keyword>
<dbReference type="Pfam" id="PF05656">
    <property type="entry name" value="DUF805"/>
    <property type="match status" value="1"/>
</dbReference>
<comment type="caution">
    <text evidence="2">The sequence shown here is derived from an EMBL/GenBank/DDBJ whole genome shotgun (WGS) entry which is preliminary data.</text>
</comment>
<evidence type="ECO:0000313" key="2">
    <source>
        <dbReference type="EMBL" id="NKI88446.1"/>
    </source>
</evidence>
<keyword evidence="1" id="KW-0472">Membrane</keyword>
<dbReference type="InterPro" id="IPR008523">
    <property type="entry name" value="DUF805"/>
</dbReference>
<dbReference type="RefSeq" id="WP_168672076.1">
    <property type="nucleotide sequence ID" value="NZ_JAAVTK010000002.1"/>
</dbReference>
<dbReference type="PANTHER" id="PTHR34980">
    <property type="entry name" value="INNER MEMBRANE PROTEIN-RELATED-RELATED"/>
    <property type="match status" value="1"/>
</dbReference>
<organism evidence="2 3">
    <name type="scientific">Hymenobacter artigasi</name>
    <dbReference type="NCBI Taxonomy" id="2719616"/>
    <lineage>
        <taxon>Bacteria</taxon>
        <taxon>Pseudomonadati</taxon>
        <taxon>Bacteroidota</taxon>
        <taxon>Cytophagia</taxon>
        <taxon>Cytophagales</taxon>
        <taxon>Hymenobacteraceae</taxon>
        <taxon>Hymenobacter</taxon>
    </lineage>
</organism>
<dbReference type="Proteomes" id="UP000717634">
    <property type="component" value="Unassembled WGS sequence"/>
</dbReference>
<keyword evidence="1" id="KW-0812">Transmembrane</keyword>
<keyword evidence="1" id="KW-1133">Transmembrane helix</keyword>
<feature type="transmembrane region" description="Helical" evidence="1">
    <location>
        <begin position="51"/>
        <end position="68"/>
    </location>
</feature>
<evidence type="ECO:0000256" key="1">
    <source>
        <dbReference type="SAM" id="Phobius"/>
    </source>
</evidence>
<dbReference type="EMBL" id="JAAVTK010000002">
    <property type="protein sequence ID" value="NKI88446.1"/>
    <property type="molecule type" value="Genomic_DNA"/>
</dbReference>
<proteinExistence type="predicted"/>
<dbReference type="PANTHER" id="PTHR34980:SF2">
    <property type="entry name" value="INNER MEMBRANE PROTEIN YHAH-RELATED"/>
    <property type="match status" value="1"/>
</dbReference>